<organism evidence="14 15">
    <name type="scientific">Azomonas macrocytogenes</name>
    <name type="common">Azotobacter macrocytogenes</name>
    <dbReference type="NCBI Taxonomy" id="69962"/>
    <lineage>
        <taxon>Bacteria</taxon>
        <taxon>Pseudomonadati</taxon>
        <taxon>Pseudomonadota</taxon>
        <taxon>Gammaproteobacteria</taxon>
        <taxon>Pseudomonadales</taxon>
        <taxon>Pseudomonadaceae</taxon>
        <taxon>Azomonas</taxon>
    </lineage>
</organism>
<accession>A0A839T206</accession>
<evidence type="ECO:0000256" key="9">
    <source>
        <dbReference type="ARBA" id="ARBA00023014"/>
    </source>
</evidence>
<proteinExistence type="inferred from homology"/>
<dbReference type="InterPro" id="IPR000510">
    <property type="entry name" value="Nase/OxRdtase_comp1"/>
</dbReference>
<dbReference type="GO" id="GO:0051536">
    <property type="term" value="F:iron-sulfur cluster binding"/>
    <property type="evidence" value="ECO:0007669"/>
    <property type="project" value="UniProtKB-KW"/>
</dbReference>
<dbReference type="Pfam" id="PF00148">
    <property type="entry name" value="Oxidored_nitro"/>
    <property type="match status" value="1"/>
</dbReference>
<evidence type="ECO:0000313" key="14">
    <source>
        <dbReference type="EMBL" id="MBB3103138.1"/>
    </source>
</evidence>
<dbReference type="EMBL" id="JACHXI010000005">
    <property type="protein sequence ID" value="MBB3103138.1"/>
    <property type="molecule type" value="Genomic_DNA"/>
</dbReference>
<dbReference type="PANTHER" id="PTHR43457">
    <property type="entry name" value="NITROGENASE MOLYBDENUM-IRON PROTEIN ALPHA CHAIN"/>
    <property type="match status" value="1"/>
</dbReference>
<protein>
    <recommendedName>
        <fullName evidence="3">nitrogenase</fullName>
        <ecNumber evidence="3">1.18.6.1</ecNumber>
    </recommendedName>
    <alternativeName>
        <fullName evidence="11">Nitrogenase component I</fullName>
    </alternativeName>
</protein>
<dbReference type="GO" id="GO:0005524">
    <property type="term" value="F:ATP binding"/>
    <property type="evidence" value="ECO:0007669"/>
    <property type="project" value="UniProtKB-KW"/>
</dbReference>
<evidence type="ECO:0000256" key="8">
    <source>
        <dbReference type="ARBA" id="ARBA00023004"/>
    </source>
</evidence>
<evidence type="ECO:0000256" key="11">
    <source>
        <dbReference type="ARBA" id="ARBA00030899"/>
    </source>
</evidence>
<evidence type="ECO:0000256" key="1">
    <source>
        <dbReference type="ARBA" id="ARBA00001919"/>
    </source>
</evidence>
<keyword evidence="9" id="KW-0411">Iron-sulfur</keyword>
<evidence type="ECO:0000256" key="6">
    <source>
        <dbReference type="ARBA" id="ARBA00022840"/>
    </source>
</evidence>
<evidence type="ECO:0000256" key="5">
    <source>
        <dbReference type="ARBA" id="ARBA00022741"/>
    </source>
</evidence>
<comment type="caution">
    <text evidence="14">The sequence shown here is derived from an EMBL/GenBank/DDBJ whole genome shotgun (WGS) entry which is preliminary data.</text>
</comment>
<keyword evidence="6" id="KW-0067">ATP-binding</keyword>
<dbReference type="InterPro" id="IPR010143">
    <property type="entry name" value="Nase_comp1_asu"/>
</dbReference>
<dbReference type="Gene3D" id="3.40.50.12380">
    <property type="entry name" value="Nitrogenase MoFe cofactor biosynthesis protein NifE, C-terminal"/>
    <property type="match status" value="1"/>
</dbReference>
<comment type="similarity">
    <text evidence="2">Belongs to the NifD/NifK/NifE/NifN family.</text>
</comment>
<sequence length="465" mass="51545">MNDIQPLSEKLHRQAIQYPPLAAGCPPLSLPAWNRTLNRIQTGRQAIGNCLYGGQTATFWAPQQDLLQITNGPVGCGVYGHANRPQATGPMGLERFSGLNLGTDFQERDVVFGGERKLARAILEADRLFPLHRGMTLLSTCPIALIGDDLDSVARQQRSALGKPVVPVHCAGFRRGDGIGDTHATLTGTWQSWANPSATAGPYDITLLCREMEGAWRGIVRQLEAIGLNVVARWPAGSDRRQIARLGNSRLTIGIDMEYWSKRLQQQSGQSWIEADFRGPNATAASLRAIAARFDERIAQRTEALIESQAPSAIARLATCRDSLAGRLYFSFAPLQPRDIRVFTEAGIRVGSALQGWVDVDGRWRLPERHLRYQDMAPEQVTALLKQAQPDLLDGLAQDGTFWRRHGYAVLDDHARAELNRATIGFAGTERLVRVLQRLFDSPLRQYLPPWKTERNAPPKPKAQD</sequence>
<feature type="domain" description="Nitrogenase/oxidoreductase component 1" evidence="13">
    <location>
        <begin position="61"/>
        <end position="436"/>
    </location>
</feature>
<dbReference type="Gene3D" id="3.40.50.1980">
    <property type="entry name" value="Nitrogenase molybdenum iron protein domain"/>
    <property type="match status" value="1"/>
</dbReference>
<reference evidence="14 15" key="1">
    <citation type="submission" date="2020-08" db="EMBL/GenBank/DDBJ databases">
        <title>Genomic Encyclopedia of Type Strains, Phase III (KMG-III): the genomes of soil and plant-associated and newly described type strains.</title>
        <authorList>
            <person name="Whitman W."/>
        </authorList>
    </citation>
    <scope>NUCLEOTIDE SEQUENCE [LARGE SCALE GENOMIC DNA]</scope>
    <source>
        <strain evidence="14 15">CECT 4462</strain>
    </source>
</reference>
<evidence type="ECO:0000256" key="2">
    <source>
        <dbReference type="ARBA" id="ARBA00011002"/>
    </source>
</evidence>
<dbReference type="InterPro" id="IPR000318">
    <property type="entry name" value="Nase_comp1_CS"/>
</dbReference>
<evidence type="ECO:0000313" key="15">
    <source>
        <dbReference type="Proteomes" id="UP000549250"/>
    </source>
</evidence>
<keyword evidence="10" id="KW-0535">Nitrogen fixation</keyword>
<keyword evidence="7 14" id="KW-0560">Oxidoreductase</keyword>
<comment type="catalytic activity">
    <reaction evidence="12">
        <text>N2 + 8 reduced [2Fe-2S]-[ferredoxin] + 16 ATP + 16 H2O = H2 + 8 oxidized [2Fe-2S]-[ferredoxin] + 2 NH4(+) + 16 ADP + 16 phosphate + 6 H(+)</text>
        <dbReference type="Rhea" id="RHEA:21448"/>
        <dbReference type="Rhea" id="RHEA-COMP:10000"/>
        <dbReference type="Rhea" id="RHEA-COMP:10001"/>
        <dbReference type="ChEBI" id="CHEBI:15377"/>
        <dbReference type="ChEBI" id="CHEBI:15378"/>
        <dbReference type="ChEBI" id="CHEBI:17997"/>
        <dbReference type="ChEBI" id="CHEBI:18276"/>
        <dbReference type="ChEBI" id="CHEBI:28938"/>
        <dbReference type="ChEBI" id="CHEBI:30616"/>
        <dbReference type="ChEBI" id="CHEBI:33737"/>
        <dbReference type="ChEBI" id="CHEBI:33738"/>
        <dbReference type="ChEBI" id="CHEBI:43474"/>
        <dbReference type="ChEBI" id="CHEBI:456216"/>
        <dbReference type="EC" id="1.18.6.1"/>
    </reaction>
</comment>
<evidence type="ECO:0000256" key="4">
    <source>
        <dbReference type="ARBA" id="ARBA00022723"/>
    </source>
</evidence>
<evidence type="ECO:0000256" key="3">
    <source>
        <dbReference type="ARBA" id="ARBA00012773"/>
    </source>
</evidence>
<dbReference type="EC" id="1.18.6.1" evidence="3"/>
<evidence type="ECO:0000256" key="10">
    <source>
        <dbReference type="ARBA" id="ARBA00023231"/>
    </source>
</evidence>
<evidence type="ECO:0000256" key="7">
    <source>
        <dbReference type="ARBA" id="ARBA00023002"/>
    </source>
</evidence>
<dbReference type="Proteomes" id="UP000549250">
    <property type="component" value="Unassembled WGS sequence"/>
</dbReference>
<dbReference type="GO" id="GO:0046872">
    <property type="term" value="F:metal ion binding"/>
    <property type="evidence" value="ECO:0007669"/>
    <property type="project" value="UniProtKB-KW"/>
</dbReference>
<dbReference type="RefSeq" id="WP_183166091.1">
    <property type="nucleotide sequence ID" value="NZ_JACHXI010000005.1"/>
</dbReference>
<keyword evidence="4" id="KW-0479">Metal-binding</keyword>
<keyword evidence="15" id="KW-1185">Reference proteome</keyword>
<comment type="cofactor">
    <cofactor evidence="1">
        <name>[8Fe-7S] cluster</name>
        <dbReference type="ChEBI" id="CHEBI:21143"/>
    </cofactor>
</comment>
<evidence type="ECO:0000259" key="13">
    <source>
        <dbReference type="Pfam" id="PF00148"/>
    </source>
</evidence>
<gene>
    <name evidence="14" type="ORF">FHR87_001533</name>
</gene>
<dbReference type="SUPFAM" id="SSF53807">
    <property type="entry name" value="Helical backbone' metal receptor"/>
    <property type="match status" value="1"/>
</dbReference>
<evidence type="ECO:0000256" key="12">
    <source>
        <dbReference type="ARBA" id="ARBA00047967"/>
    </source>
</evidence>
<dbReference type="AlphaFoldDB" id="A0A839T206"/>
<dbReference type="PROSITE" id="PS00090">
    <property type="entry name" value="NITROGENASE_1_2"/>
    <property type="match status" value="1"/>
</dbReference>
<dbReference type="GO" id="GO:0016163">
    <property type="term" value="F:nitrogenase activity"/>
    <property type="evidence" value="ECO:0007669"/>
    <property type="project" value="UniProtKB-EC"/>
</dbReference>
<keyword evidence="5" id="KW-0547">Nucleotide-binding</keyword>
<dbReference type="PANTHER" id="PTHR43457:SF1">
    <property type="entry name" value="NITROGENASE MOLYBDENUM-IRON PROTEIN ALPHA CHAIN"/>
    <property type="match status" value="1"/>
</dbReference>
<keyword evidence="8" id="KW-0408">Iron</keyword>
<name>A0A839T206_AZOMA</name>